<feature type="compositionally biased region" description="Polar residues" evidence="2">
    <location>
        <begin position="374"/>
        <end position="384"/>
    </location>
</feature>
<reference evidence="4" key="1">
    <citation type="journal article" date="2018" name="Nat. Microbiol.">
        <title>Leveraging single-cell genomics to expand the fungal tree of life.</title>
        <authorList>
            <person name="Ahrendt S.R."/>
            <person name="Quandt C.A."/>
            <person name="Ciobanu D."/>
            <person name="Clum A."/>
            <person name="Salamov A."/>
            <person name="Andreopoulos B."/>
            <person name="Cheng J.F."/>
            <person name="Woyke T."/>
            <person name="Pelin A."/>
            <person name="Henrissat B."/>
            <person name="Reynolds N.K."/>
            <person name="Benny G.L."/>
            <person name="Smith M.E."/>
            <person name="James T.Y."/>
            <person name="Grigoriev I.V."/>
        </authorList>
    </citation>
    <scope>NUCLEOTIDE SEQUENCE [LARGE SCALE GENOMIC DNA]</scope>
    <source>
        <strain evidence="4">ATCC 52028</strain>
    </source>
</reference>
<feature type="compositionally biased region" description="Low complexity" evidence="2">
    <location>
        <begin position="131"/>
        <end position="144"/>
    </location>
</feature>
<dbReference type="EMBL" id="ML009118">
    <property type="protein sequence ID" value="RKO98080.1"/>
    <property type="molecule type" value="Genomic_DNA"/>
</dbReference>
<feature type="coiled-coil region" evidence="1">
    <location>
        <begin position="35"/>
        <end position="62"/>
    </location>
</feature>
<proteinExistence type="predicted"/>
<feature type="region of interest" description="Disordered" evidence="2">
    <location>
        <begin position="282"/>
        <end position="304"/>
    </location>
</feature>
<name>A0A4P9X1M6_9FUNG</name>
<evidence type="ECO:0000256" key="1">
    <source>
        <dbReference type="SAM" id="Coils"/>
    </source>
</evidence>
<feature type="compositionally biased region" description="Low complexity" evidence="2">
    <location>
        <begin position="165"/>
        <end position="180"/>
    </location>
</feature>
<gene>
    <name evidence="3" type="ORF">CAUPRSCDRAFT_10290</name>
</gene>
<accession>A0A4P9X1M6</accession>
<feature type="compositionally biased region" description="Basic and acidic residues" evidence="2">
    <location>
        <begin position="181"/>
        <end position="190"/>
    </location>
</feature>
<feature type="region of interest" description="Disordered" evidence="2">
    <location>
        <begin position="127"/>
        <end position="202"/>
    </location>
</feature>
<organism evidence="3 4">
    <name type="scientific">Caulochytrium protostelioides</name>
    <dbReference type="NCBI Taxonomy" id="1555241"/>
    <lineage>
        <taxon>Eukaryota</taxon>
        <taxon>Fungi</taxon>
        <taxon>Fungi incertae sedis</taxon>
        <taxon>Chytridiomycota</taxon>
        <taxon>Chytridiomycota incertae sedis</taxon>
        <taxon>Chytridiomycetes</taxon>
        <taxon>Caulochytriales</taxon>
        <taxon>Caulochytriaceae</taxon>
        <taxon>Caulochytrium</taxon>
    </lineage>
</organism>
<evidence type="ECO:0000313" key="3">
    <source>
        <dbReference type="EMBL" id="RKO98080.1"/>
    </source>
</evidence>
<keyword evidence="1" id="KW-0175">Coiled coil</keyword>
<protein>
    <submittedName>
        <fullName evidence="3">Uncharacterized protein</fullName>
    </submittedName>
</protein>
<evidence type="ECO:0000313" key="4">
    <source>
        <dbReference type="Proteomes" id="UP000268535"/>
    </source>
</evidence>
<dbReference type="AlphaFoldDB" id="A0A4P9X1M6"/>
<feature type="compositionally biased region" description="Polar residues" evidence="2">
    <location>
        <begin position="191"/>
        <end position="200"/>
    </location>
</feature>
<sequence length="494" mass="53286">MPAVSGGAWPMEEDTDSESFIRRHQRQNYEIIRSNAILSTQLRKLQNERRVLADQILELEMNHNRAQVQILQMKADLAARTESDAALTDIAHHCHHALKWVQSTLHSMEHGVHILQRGLVPLLAHAAAHGQRSNQQSSDQKQSSTENALATMDILKPSPDLQQNSESMSPVSRPSSVLSENHAEMNESKSKNTSPSQSLSNHAAAAINNAADFEKSFGQEIVSTTSVTEMRRSLRAKRGHTQTHAGPRGRDPSTFRPVANIMRLTPDHEDAAAAKEPDLVMEEARPDADEETSSDGEPHPTAMPNSMVSISAVSPPLVPALESNARSLYGLAPVSNRGKCISPNDKDAAGGTTVKSAMVPSRPACTNDSRDLPSSDNNTTNLPSKASDETVLLDPQASNIMVPGSAKQSVDLSSAPLTSSTTAILVTDDGDGHTAIVEPIAPVKREIDPAAIHTKSLSRGYASPPIGEVGGGNVRRPVRRRAILVNYSEPSLRR</sequence>
<feature type="region of interest" description="Disordered" evidence="2">
    <location>
        <begin position="336"/>
        <end position="389"/>
    </location>
</feature>
<dbReference type="Proteomes" id="UP000268535">
    <property type="component" value="Unassembled WGS sequence"/>
</dbReference>
<evidence type="ECO:0000256" key="2">
    <source>
        <dbReference type="SAM" id="MobiDB-lite"/>
    </source>
</evidence>
<feature type="region of interest" description="Disordered" evidence="2">
    <location>
        <begin position="234"/>
        <end position="255"/>
    </location>
</feature>